<dbReference type="PANTHER" id="PTHR43566:SF2">
    <property type="entry name" value="DUF4143 DOMAIN-CONTAINING PROTEIN"/>
    <property type="match status" value="1"/>
</dbReference>
<name>A0A5R9A9Y3_9MICC</name>
<sequence length="381" mass="42355">MQDRVQDRAKLEESLRRAPVVLMVGARQVGKTTLARTVVPPESENYFDLENPIDLARLEQPMLALDGLTGIVVIDEVQRHPELFPVLRVLADRESRPATFLVLGSASPRALRQSSESLAGRVEVIELPGMGPADVNDSDSVWRRGGYPPALLATSDEDSLTWRHSYVQTLANRDLAEFGLALPASTIRRFLGLVAHQHGGPINASVIASNLDIGESTVRKYLDGLSDALLIRALPPWHSNQGKRLVRTPRTYYRDTGLLHALWGGVNDHPSLLRHPSVGTSWEGFVIEEILRRAEGYQPHFWRTKDGAELDLILEGEQRLGFEVKRSDAPKLTASMRHAGRELDLDALRVIYPGGKRYRLTEHITVLPLDDLLAATSISDF</sequence>
<dbReference type="Pfam" id="PF13635">
    <property type="entry name" value="DUF4143"/>
    <property type="match status" value="1"/>
</dbReference>
<comment type="caution">
    <text evidence="3">The sequence shown here is derived from an EMBL/GenBank/DDBJ whole genome shotgun (WGS) entry which is preliminary data.</text>
</comment>
<evidence type="ECO:0000259" key="2">
    <source>
        <dbReference type="Pfam" id="PF13635"/>
    </source>
</evidence>
<evidence type="ECO:0000313" key="3">
    <source>
        <dbReference type="EMBL" id="TLP75592.1"/>
    </source>
</evidence>
<dbReference type="AlphaFoldDB" id="A0A5R9A9Y3"/>
<organism evidence="3 4">
    <name type="scientific">Nesterenkonia sphaerica</name>
    <dbReference type="NCBI Taxonomy" id="1804988"/>
    <lineage>
        <taxon>Bacteria</taxon>
        <taxon>Bacillati</taxon>
        <taxon>Actinomycetota</taxon>
        <taxon>Actinomycetes</taxon>
        <taxon>Micrococcales</taxon>
        <taxon>Micrococcaceae</taxon>
        <taxon>Nesterenkonia</taxon>
    </lineage>
</organism>
<reference evidence="3 4" key="1">
    <citation type="submission" date="2019-05" db="EMBL/GenBank/DDBJ databases">
        <title>Nesterenkonia sp. GY239, isolated from the Southern Atlantic Ocean.</title>
        <authorList>
            <person name="Zhang G."/>
        </authorList>
    </citation>
    <scope>NUCLEOTIDE SEQUENCE [LARGE SCALE GENOMIC DNA]</scope>
    <source>
        <strain evidence="3 4">GY239</strain>
    </source>
</reference>
<dbReference type="Gene3D" id="3.40.50.300">
    <property type="entry name" value="P-loop containing nucleotide triphosphate hydrolases"/>
    <property type="match status" value="1"/>
</dbReference>
<gene>
    <name evidence="3" type="ORF">FEF27_08025</name>
</gene>
<protein>
    <submittedName>
        <fullName evidence="3">ATP-binding protein</fullName>
    </submittedName>
</protein>
<dbReference type="GO" id="GO:0005524">
    <property type="term" value="F:ATP binding"/>
    <property type="evidence" value="ECO:0007669"/>
    <property type="project" value="UniProtKB-KW"/>
</dbReference>
<dbReference type="InterPro" id="IPR027417">
    <property type="entry name" value="P-loop_NTPase"/>
</dbReference>
<feature type="domain" description="AAA" evidence="1">
    <location>
        <begin position="19"/>
        <end position="130"/>
    </location>
</feature>
<accession>A0A5R9A9Y3</accession>
<keyword evidence="3" id="KW-0067">ATP-binding</keyword>
<evidence type="ECO:0000313" key="4">
    <source>
        <dbReference type="Proteomes" id="UP000306544"/>
    </source>
</evidence>
<dbReference type="InterPro" id="IPR025420">
    <property type="entry name" value="DUF4143"/>
</dbReference>
<dbReference type="InterPro" id="IPR041682">
    <property type="entry name" value="AAA_14"/>
</dbReference>
<dbReference type="Pfam" id="PF13173">
    <property type="entry name" value="AAA_14"/>
    <property type="match status" value="1"/>
</dbReference>
<feature type="domain" description="DUF4143" evidence="2">
    <location>
        <begin position="173"/>
        <end position="327"/>
    </location>
</feature>
<evidence type="ECO:0000259" key="1">
    <source>
        <dbReference type="Pfam" id="PF13173"/>
    </source>
</evidence>
<keyword evidence="3" id="KW-0547">Nucleotide-binding</keyword>
<dbReference type="Proteomes" id="UP000306544">
    <property type="component" value="Unassembled WGS sequence"/>
</dbReference>
<dbReference type="OrthoDB" id="128089at2"/>
<dbReference type="PANTHER" id="PTHR43566">
    <property type="entry name" value="CONSERVED PROTEIN"/>
    <property type="match status" value="1"/>
</dbReference>
<dbReference type="EMBL" id="VAWA01000008">
    <property type="protein sequence ID" value="TLP75592.1"/>
    <property type="molecule type" value="Genomic_DNA"/>
</dbReference>
<proteinExistence type="predicted"/>
<keyword evidence="4" id="KW-1185">Reference proteome</keyword>
<dbReference type="SUPFAM" id="SSF52540">
    <property type="entry name" value="P-loop containing nucleoside triphosphate hydrolases"/>
    <property type="match status" value="1"/>
</dbReference>